<dbReference type="Pfam" id="PF03162">
    <property type="entry name" value="Y_phosphatase2"/>
    <property type="match status" value="1"/>
</dbReference>
<evidence type="ECO:0000256" key="2">
    <source>
        <dbReference type="ARBA" id="ARBA00022771"/>
    </source>
</evidence>
<protein>
    <recommendedName>
        <fullName evidence="7">C3H1-type domain-containing protein</fullName>
    </recommendedName>
</protein>
<dbReference type="InterPro" id="IPR029021">
    <property type="entry name" value="Prot-tyrosine_phosphatase-like"/>
</dbReference>
<evidence type="ECO:0000313" key="6">
    <source>
        <dbReference type="Proteomes" id="UP001472677"/>
    </source>
</evidence>
<keyword evidence="4" id="KW-0238">DNA-binding</keyword>
<keyword evidence="6" id="KW-1185">Reference proteome</keyword>
<accession>A0ABR2DN12</accession>
<dbReference type="InterPro" id="IPR050974">
    <property type="entry name" value="Plant_ZF_CCCH"/>
</dbReference>
<keyword evidence="1" id="KW-0479">Metal-binding</keyword>
<evidence type="ECO:0008006" key="7">
    <source>
        <dbReference type="Google" id="ProtNLM"/>
    </source>
</evidence>
<dbReference type="InterPro" id="IPR004861">
    <property type="entry name" value="Siw14-like"/>
</dbReference>
<dbReference type="Proteomes" id="UP001472677">
    <property type="component" value="Unassembled WGS sequence"/>
</dbReference>
<dbReference type="PANTHER" id="PTHR12506:SF18">
    <property type="entry name" value="ZINC FINGER CCCH DOMAIN-CONTAINING PROTEIN 33-RELATED"/>
    <property type="match status" value="1"/>
</dbReference>
<sequence length="259" mass="29026">MQHRTGRLVGCFRKLQNWCLFSVIDEYQRFSGVKSHATDVIFTETFDATCLRQSFNSTIFLHQIYGTGKRQSLYRDFSLQLGQLPSASSSENLQHTNVNHQFYGTSCQNESATAGTQAPFSLLRSGSVPVGAYALQRENEFLERPGQLECQFYMKTGDYKSGAVCWFHHTRERVLPAPDCVLSPIGLPLCPQSSRRNYTLVKGIFHSHSPLARSIKLCTCDFYPKGCYQFQAGLLIVSLSSTGDSSSHKNGHCSLERGI</sequence>
<dbReference type="EMBL" id="JBBPBM010000024">
    <property type="protein sequence ID" value="KAK8542808.1"/>
    <property type="molecule type" value="Genomic_DNA"/>
</dbReference>
<keyword evidence="2" id="KW-0863">Zinc-finger</keyword>
<gene>
    <name evidence="5" type="ORF">V6N12_015386</name>
</gene>
<comment type="caution">
    <text evidence="5">The sequence shown here is derived from an EMBL/GenBank/DDBJ whole genome shotgun (WGS) entry which is preliminary data.</text>
</comment>
<dbReference type="PANTHER" id="PTHR12506">
    <property type="entry name" value="PROTEIN PHOSPHATASE RELATED"/>
    <property type="match status" value="1"/>
</dbReference>
<proteinExistence type="predicted"/>
<keyword evidence="3" id="KW-0862">Zinc</keyword>
<name>A0ABR2DN12_9ROSI</name>
<dbReference type="Gene3D" id="3.90.190.10">
    <property type="entry name" value="Protein tyrosine phosphatase superfamily"/>
    <property type="match status" value="1"/>
</dbReference>
<evidence type="ECO:0000256" key="3">
    <source>
        <dbReference type="ARBA" id="ARBA00022833"/>
    </source>
</evidence>
<evidence type="ECO:0000313" key="5">
    <source>
        <dbReference type="EMBL" id="KAK8542808.1"/>
    </source>
</evidence>
<organism evidence="5 6">
    <name type="scientific">Hibiscus sabdariffa</name>
    <name type="common">roselle</name>
    <dbReference type="NCBI Taxonomy" id="183260"/>
    <lineage>
        <taxon>Eukaryota</taxon>
        <taxon>Viridiplantae</taxon>
        <taxon>Streptophyta</taxon>
        <taxon>Embryophyta</taxon>
        <taxon>Tracheophyta</taxon>
        <taxon>Spermatophyta</taxon>
        <taxon>Magnoliopsida</taxon>
        <taxon>eudicotyledons</taxon>
        <taxon>Gunneridae</taxon>
        <taxon>Pentapetalae</taxon>
        <taxon>rosids</taxon>
        <taxon>malvids</taxon>
        <taxon>Malvales</taxon>
        <taxon>Malvaceae</taxon>
        <taxon>Malvoideae</taxon>
        <taxon>Hibiscus</taxon>
    </lineage>
</organism>
<reference evidence="5 6" key="1">
    <citation type="journal article" date="2024" name="G3 (Bethesda)">
        <title>Genome assembly of Hibiscus sabdariffa L. provides insights into metabolisms of medicinal natural products.</title>
        <authorList>
            <person name="Kim T."/>
        </authorList>
    </citation>
    <scope>NUCLEOTIDE SEQUENCE [LARGE SCALE GENOMIC DNA]</scope>
    <source>
        <strain evidence="5">TK-2024</strain>
        <tissue evidence="5">Old leaves</tissue>
    </source>
</reference>
<evidence type="ECO:0000256" key="4">
    <source>
        <dbReference type="ARBA" id="ARBA00023125"/>
    </source>
</evidence>
<evidence type="ECO:0000256" key="1">
    <source>
        <dbReference type="ARBA" id="ARBA00022723"/>
    </source>
</evidence>